<dbReference type="Gene3D" id="3.30.360.10">
    <property type="entry name" value="Dihydrodipicolinate Reductase, domain 2"/>
    <property type="match status" value="1"/>
</dbReference>
<dbReference type="InterPro" id="IPR036291">
    <property type="entry name" value="NAD(P)-bd_dom_sf"/>
</dbReference>
<dbReference type="PANTHER" id="PTHR46278">
    <property type="entry name" value="DEHYDROGENASE, PUTATIVE-RELATED"/>
    <property type="match status" value="1"/>
</dbReference>
<dbReference type="Proteomes" id="UP001589769">
    <property type="component" value="Unassembled WGS sequence"/>
</dbReference>
<protein>
    <submittedName>
        <fullName evidence="3">Asd/ArgC dimerization domain-containing protein</fullName>
    </submittedName>
</protein>
<evidence type="ECO:0000259" key="2">
    <source>
        <dbReference type="Pfam" id="PF02774"/>
    </source>
</evidence>
<sequence length="329" mass="36976">MSSSVNIIIAADFALAEKLAAILEQSKLASAQVTIIEAEKFSEEQNIRFNGKYVEQVNFEDDIEWREYDYLLFAGRLEQVTYLAAAAEAGCIAIDVLGICAYLSDIPAVVPTVNNEMLADLRQRNIVSLPTPQIAQLALVLKPLLQQYELTQLSVTSLLPMSYFGEKKIRELVGQTAQLLNGVPLDEEQQRLAFDVAPLYNREDINKQRILLAKVLPEFTGQFIEHQIQSPVFYGFAQQITVSGYDLEQVALDDIWQQTGLLQCHSEKLITPVINGETEETAKQLPQLHLSQMYSENGQLSLWAVSDERGFTRARLAIELLLIVDEWQG</sequence>
<comment type="caution">
    <text evidence="3">The sequence shown here is derived from an EMBL/GenBank/DDBJ whole genome shotgun (WGS) entry which is preliminary data.</text>
</comment>
<dbReference type="Gene3D" id="3.40.50.720">
    <property type="entry name" value="NAD(P)-binding Rossmann-like Domain"/>
    <property type="match status" value="1"/>
</dbReference>
<accession>A0ABV6HUP6</accession>
<dbReference type="SUPFAM" id="SSF51735">
    <property type="entry name" value="NAD(P)-binding Rossmann-fold domains"/>
    <property type="match status" value="1"/>
</dbReference>
<comment type="similarity">
    <text evidence="1">Belongs to the aspartate-semialdehyde dehydrogenase family.</text>
</comment>
<dbReference type="PIRSF" id="PIRSF000148">
    <property type="entry name" value="ASA_dh"/>
    <property type="match status" value="1"/>
</dbReference>
<dbReference type="EMBL" id="JBHLWA010000013">
    <property type="protein sequence ID" value="MFC0322610.1"/>
    <property type="molecule type" value="Genomic_DNA"/>
</dbReference>
<keyword evidence="4" id="KW-1185">Reference proteome</keyword>
<dbReference type="InterPro" id="IPR012280">
    <property type="entry name" value="Semialdhyde_DH_dimer_dom"/>
</dbReference>
<dbReference type="Pfam" id="PF02774">
    <property type="entry name" value="Semialdhyde_dhC"/>
    <property type="match status" value="1"/>
</dbReference>
<organism evidence="3 4">
    <name type="scientific">Gallibacterium melopsittaci</name>
    <dbReference type="NCBI Taxonomy" id="516063"/>
    <lineage>
        <taxon>Bacteria</taxon>
        <taxon>Pseudomonadati</taxon>
        <taxon>Pseudomonadota</taxon>
        <taxon>Gammaproteobacteria</taxon>
        <taxon>Pasteurellales</taxon>
        <taxon>Pasteurellaceae</taxon>
        <taxon>Gallibacterium</taxon>
    </lineage>
</organism>
<dbReference type="SUPFAM" id="SSF55347">
    <property type="entry name" value="Glyceraldehyde-3-phosphate dehydrogenase-like, C-terminal domain"/>
    <property type="match status" value="1"/>
</dbReference>
<reference evidence="3 4" key="1">
    <citation type="submission" date="2024-09" db="EMBL/GenBank/DDBJ databases">
        <authorList>
            <person name="Sun Q."/>
            <person name="Mori K."/>
        </authorList>
    </citation>
    <scope>NUCLEOTIDE SEQUENCE [LARGE SCALE GENOMIC DNA]</scope>
    <source>
        <strain evidence="3 4">CCM 7538</strain>
    </source>
</reference>
<dbReference type="RefSeq" id="WP_382373485.1">
    <property type="nucleotide sequence ID" value="NZ_JBHLWA010000013.1"/>
</dbReference>
<evidence type="ECO:0000313" key="3">
    <source>
        <dbReference type="EMBL" id="MFC0322610.1"/>
    </source>
</evidence>
<feature type="domain" description="Semialdehyde dehydrogenase dimerisation" evidence="2">
    <location>
        <begin position="141"/>
        <end position="258"/>
    </location>
</feature>
<gene>
    <name evidence="3" type="ORF">ACFFHT_03415</name>
</gene>
<evidence type="ECO:0000313" key="4">
    <source>
        <dbReference type="Proteomes" id="UP001589769"/>
    </source>
</evidence>
<proteinExistence type="inferred from homology"/>
<evidence type="ECO:0000256" key="1">
    <source>
        <dbReference type="ARBA" id="ARBA00010584"/>
    </source>
</evidence>
<name>A0ABV6HUP6_9PAST</name>
<dbReference type="PANTHER" id="PTHR46278:SF2">
    <property type="entry name" value="ASPARTATE-SEMIALDEHYDE DEHYDROGENASE"/>
    <property type="match status" value="1"/>
</dbReference>